<evidence type="ECO:0000256" key="1">
    <source>
        <dbReference type="SAM" id="Phobius"/>
    </source>
</evidence>
<feature type="transmembrane region" description="Helical" evidence="1">
    <location>
        <begin position="442"/>
        <end position="460"/>
    </location>
</feature>
<dbReference type="PANTHER" id="PTHR11360:SF306">
    <property type="entry name" value="RE01051P"/>
    <property type="match status" value="1"/>
</dbReference>
<accession>A0AAD9JRM9</accession>
<name>A0AAD9JRM9_9ANNE</name>
<organism evidence="2 3">
    <name type="scientific">Paralvinella palmiformis</name>
    <dbReference type="NCBI Taxonomy" id="53620"/>
    <lineage>
        <taxon>Eukaryota</taxon>
        <taxon>Metazoa</taxon>
        <taxon>Spiralia</taxon>
        <taxon>Lophotrochozoa</taxon>
        <taxon>Annelida</taxon>
        <taxon>Polychaeta</taxon>
        <taxon>Sedentaria</taxon>
        <taxon>Canalipalpata</taxon>
        <taxon>Terebellida</taxon>
        <taxon>Terebelliformia</taxon>
        <taxon>Alvinellidae</taxon>
        <taxon>Paralvinella</taxon>
    </lineage>
</organism>
<feature type="transmembrane region" description="Helical" evidence="1">
    <location>
        <begin position="411"/>
        <end position="430"/>
    </location>
</feature>
<dbReference type="InterPro" id="IPR011701">
    <property type="entry name" value="MFS"/>
</dbReference>
<dbReference type="SUPFAM" id="SSF103473">
    <property type="entry name" value="MFS general substrate transporter"/>
    <property type="match status" value="1"/>
</dbReference>
<feature type="transmembrane region" description="Helical" evidence="1">
    <location>
        <begin position="117"/>
        <end position="139"/>
    </location>
</feature>
<sequence>MGTQPVDRGWAWLVLIGCFMNTFFVVGGMKSIGIMLVQIEEYFGASAAVAGWMIGLQYFGLSIVCVGNGFLFTPSLIMVNKYFDRYRSTAMGFVMAGGSVGQLVIPILLQYLLDELSFYGCCLIYSGITLNALVAATLLRPPSFYELATKMRQKQNINMNGVGQESGKCYIREENGNIQWQNNVGKTSDFMNENQKADGKDVSSPAKNLEKIHDTSDQRKQNTNNSVPLVTLHRYRENKDELRENGDNRSENGDSFVKCTEKWNCHRICHPFIIMFDKAVTGKCVFWVYNVAVCLANAGYLCQFFMIPSYGKEIGISKQEVAWILAISGLVDLVARIIGGIFDNLRIIRTGIIISVSLSITSITVSTCLFFPGFKGLLAHSVMLGFFGGMYISLYPVALVEFLGLDLFPKAFALIVMSMGFVILPLPNLFGEIFDIFGSYLPTMWICIVAMVIGGILVAFEPMAKKIDDKRHNINGSTTEITEETEKDAV</sequence>
<reference evidence="2" key="1">
    <citation type="journal article" date="2023" name="Mol. Biol. Evol.">
        <title>Third-Generation Sequencing Reveals the Adaptive Role of the Epigenome in Three Deep-Sea Polychaetes.</title>
        <authorList>
            <person name="Perez M."/>
            <person name="Aroh O."/>
            <person name="Sun Y."/>
            <person name="Lan Y."/>
            <person name="Juniper S.K."/>
            <person name="Young C.R."/>
            <person name="Angers B."/>
            <person name="Qian P.Y."/>
        </authorList>
    </citation>
    <scope>NUCLEOTIDE SEQUENCE</scope>
    <source>
        <strain evidence="2">P08H-3</strain>
    </source>
</reference>
<feature type="transmembrane region" description="Helical" evidence="1">
    <location>
        <begin position="12"/>
        <end position="36"/>
    </location>
</feature>
<keyword evidence="1" id="KW-0472">Membrane</keyword>
<feature type="transmembrane region" description="Helical" evidence="1">
    <location>
        <begin position="351"/>
        <end position="372"/>
    </location>
</feature>
<feature type="transmembrane region" description="Helical" evidence="1">
    <location>
        <begin position="91"/>
        <end position="111"/>
    </location>
</feature>
<feature type="transmembrane region" description="Helical" evidence="1">
    <location>
        <begin position="321"/>
        <end position="339"/>
    </location>
</feature>
<dbReference type="Proteomes" id="UP001208570">
    <property type="component" value="Unassembled WGS sequence"/>
</dbReference>
<feature type="transmembrane region" description="Helical" evidence="1">
    <location>
        <begin position="56"/>
        <end position="79"/>
    </location>
</feature>
<dbReference type="InterPro" id="IPR036259">
    <property type="entry name" value="MFS_trans_sf"/>
</dbReference>
<dbReference type="Gene3D" id="1.20.1250.20">
    <property type="entry name" value="MFS general substrate transporter like domains"/>
    <property type="match status" value="2"/>
</dbReference>
<comment type="caution">
    <text evidence="2">The sequence shown here is derived from an EMBL/GenBank/DDBJ whole genome shotgun (WGS) entry which is preliminary data.</text>
</comment>
<feature type="transmembrane region" description="Helical" evidence="1">
    <location>
        <begin position="378"/>
        <end position="399"/>
    </location>
</feature>
<keyword evidence="1" id="KW-1133">Transmembrane helix</keyword>
<proteinExistence type="predicted"/>
<dbReference type="Pfam" id="PF07690">
    <property type="entry name" value="MFS_1"/>
    <property type="match status" value="2"/>
</dbReference>
<dbReference type="InterPro" id="IPR050327">
    <property type="entry name" value="Proton-linked_MCT"/>
</dbReference>
<evidence type="ECO:0000313" key="2">
    <source>
        <dbReference type="EMBL" id="KAK2157348.1"/>
    </source>
</evidence>
<feature type="transmembrane region" description="Helical" evidence="1">
    <location>
        <begin position="284"/>
        <end position="306"/>
    </location>
</feature>
<dbReference type="PANTHER" id="PTHR11360">
    <property type="entry name" value="MONOCARBOXYLATE TRANSPORTER"/>
    <property type="match status" value="1"/>
</dbReference>
<keyword evidence="3" id="KW-1185">Reference proteome</keyword>
<keyword evidence="1" id="KW-0812">Transmembrane</keyword>
<dbReference type="EMBL" id="JAODUP010000193">
    <property type="protein sequence ID" value="KAK2157348.1"/>
    <property type="molecule type" value="Genomic_DNA"/>
</dbReference>
<protein>
    <submittedName>
        <fullName evidence="2">Uncharacterized protein</fullName>
    </submittedName>
</protein>
<dbReference type="AlphaFoldDB" id="A0AAD9JRM9"/>
<evidence type="ECO:0000313" key="3">
    <source>
        <dbReference type="Proteomes" id="UP001208570"/>
    </source>
</evidence>
<dbReference type="GO" id="GO:0022857">
    <property type="term" value="F:transmembrane transporter activity"/>
    <property type="evidence" value="ECO:0007669"/>
    <property type="project" value="InterPro"/>
</dbReference>
<gene>
    <name evidence="2" type="ORF">LSH36_193g08042</name>
</gene>